<sequence length="150" mass="16773">MNIKIFTAIAACIAAASGLTQKEDETVTDILTILKRGTSIYPLEDLMHTLSVSLGFRHSARRLNRYVPLSKSAYSTVYDMLISVDTNGKHTTEQHAKLRQLIDIIGDKILNINAKDVNFRTLIVQEEVDDQVTDEAEPTDTIIENHSTRS</sequence>
<proteinExistence type="predicted"/>
<dbReference type="EMBL" id="JANBUW010000031">
    <property type="protein sequence ID" value="KAJ2850488.1"/>
    <property type="molecule type" value="Genomic_DNA"/>
</dbReference>
<evidence type="ECO:0000313" key="2">
    <source>
        <dbReference type="EMBL" id="KAJ2850488.1"/>
    </source>
</evidence>
<gene>
    <name evidence="2" type="ORF">IWW36_001868</name>
</gene>
<protein>
    <submittedName>
        <fullName evidence="2">Uncharacterized protein</fullName>
    </submittedName>
</protein>
<organism evidence="2 3">
    <name type="scientific">Coemansia brasiliensis</name>
    <dbReference type="NCBI Taxonomy" id="2650707"/>
    <lineage>
        <taxon>Eukaryota</taxon>
        <taxon>Fungi</taxon>
        <taxon>Fungi incertae sedis</taxon>
        <taxon>Zoopagomycota</taxon>
        <taxon>Kickxellomycotina</taxon>
        <taxon>Kickxellomycetes</taxon>
        <taxon>Kickxellales</taxon>
        <taxon>Kickxellaceae</taxon>
        <taxon>Coemansia</taxon>
    </lineage>
</organism>
<keyword evidence="3" id="KW-1185">Reference proteome</keyword>
<dbReference type="AlphaFoldDB" id="A0A9W8IAR9"/>
<dbReference type="OrthoDB" id="5564161at2759"/>
<comment type="caution">
    <text evidence="2">The sequence shown here is derived from an EMBL/GenBank/DDBJ whole genome shotgun (WGS) entry which is preliminary data.</text>
</comment>
<feature type="signal peptide" evidence="1">
    <location>
        <begin position="1"/>
        <end position="18"/>
    </location>
</feature>
<name>A0A9W8IAR9_9FUNG</name>
<accession>A0A9W8IAR9</accession>
<reference evidence="2" key="1">
    <citation type="submission" date="2022-07" db="EMBL/GenBank/DDBJ databases">
        <title>Phylogenomic reconstructions and comparative analyses of Kickxellomycotina fungi.</title>
        <authorList>
            <person name="Reynolds N.K."/>
            <person name="Stajich J.E."/>
            <person name="Barry K."/>
            <person name="Grigoriev I.V."/>
            <person name="Crous P."/>
            <person name="Smith M.E."/>
        </authorList>
    </citation>
    <scope>NUCLEOTIDE SEQUENCE</scope>
    <source>
        <strain evidence="2">NRRL 1566</strain>
    </source>
</reference>
<dbReference type="Proteomes" id="UP001139887">
    <property type="component" value="Unassembled WGS sequence"/>
</dbReference>
<feature type="chain" id="PRO_5040921940" evidence="1">
    <location>
        <begin position="19"/>
        <end position="150"/>
    </location>
</feature>
<evidence type="ECO:0000256" key="1">
    <source>
        <dbReference type="SAM" id="SignalP"/>
    </source>
</evidence>
<keyword evidence="1" id="KW-0732">Signal</keyword>
<evidence type="ECO:0000313" key="3">
    <source>
        <dbReference type="Proteomes" id="UP001139887"/>
    </source>
</evidence>